<feature type="compositionally biased region" description="Low complexity" evidence="1">
    <location>
        <begin position="82"/>
        <end position="107"/>
    </location>
</feature>
<reference evidence="3" key="1">
    <citation type="submission" date="2023-10" db="EMBL/GenBank/DDBJ databases">
        <authorList>
            <person name="Chen Y."/>
            <person name="Shah S."/>
            <person name="Dougan E. K."/>
            <person name="Thang M."/>
            <person name="Chan C."/>
        </authorList>
    </citation>
    <scope>NUCLEOTIDE SEQUENCE [LARGE SCALE GENOMIC DNA]</scope>
</reference>
<feature type="compositionally biased region" description="Basic and acidic residues" evidence="1">
    <location>
        <begin position="19"/>
        <end position="37"/>
    </location>
</feature>
<keyword evidence="4" id="KW-1185">Reference proteome</keyword>
<feature type="region of interest" description="Disordered" evidence="1">
    <location>
        <begin position="73"/>
        <end position="157"/>
    </location>
</feature>
<dbReference type="Proteomes" id="UP001189429">
    <property type="component" value="Unassembled WGS sequence"/>
</dbReference>
<proteinExistence type="predicted"/>
<dbReference type="InterPro" id="IPR043764">
    <property type="entry name" value="DUF5710"/>
</dbReference>
<organism evidence="3 4">
    <name type="scientific">Prorocentrum cordatum</name>
    <dbReference type="NCBI Taxonomy" id="2364126"/>
    <lineage>
        <taxon>Eukaryota</taxon>
        <taxon>Sar</taxon>
        <taxon>Alveolata</taxon>
        <taxon>Dinophyceae</taxon>
        <taxon>Prorocentrales</taxon>
        <taxon>Prorocentraceae</taxon>
        <taxon>Prorocentrum</taxon>
    </lineage>
</organism>
<accession>A0ABN9XS89</accession>
<dbReference type="EMBL" id="CAUYUJ010020881">
    <property type="protein sequence ID" value="CAK0901091.1"/>
    <property type="molecule type" value="Genomic_DNA"/>
</dbReference>
<sequence length="358" mass="39167">MSGGQGGATAFAFGKHRGRTFDEVRRQELAARDEGVARARRRSRKLEDPRYVQWARKEARTGALGDFVAYCDAAEGRPPHGAPAAARPPLGGPAAAGRPSAGGAPDGRSPPQKRGIDGGTDQAGASPSPKRRLSTASTAASSPTAGAAAAGDGPRTCEKCDSENLPFPGAFRCGPCWREHFQSVDEPFFLRCPVTEKDEAKRRGAWWHPEMKKWYVPAGRDISLLERWFVRCARCGEGLSDHPRMRYNPGSQADPPACRPECASDRLQREEAELEERERQEVAEMQQQQKEEAERRREAMKKRIKADYLSSLRAEARAIQDMIAAKNERIAAEDGSAGVPLQIPAGGLVDPTLIRSWL</sequence>
<feature type="region of interest" description="Disordered" evidence="1">
    <location>
        <begin position="1"/>
        <end position="58"/>
    </location>
</feature>
<protein>
    <recommendedName>
        <fullName evidence="2">DUF5710 domain-containing protein</fullName>
    </recommendedName>
</protein>
<feature type="compositionally biased region" description="Basic and acidic residues" evidence="1">
    <location>
        <begin position="45"/>
        <end position="58"/>
    </location>
</feature>
<comment type="caution">
    <text evidence="3">The sequence shown here is derived from an EMBL/GenBank/DDBJ whole genome shotgun (WGS) entry which is preliminary data.</text>
</comment>
<dbReference type="Pfam" id="PF18974">
    <property type="entry name" value="DUF5710"/>
    <property type="match status" value="1"/>
</dbReference>
<name>A0ABN9XS89_9DINO</name>
<feature type="compositionally biased region" description="Low complexity" evidence="1">
    <location>
        <begin position="134"/>
        <end position="151"/>
    </location>
</feature>
<evidence type="ECO:0000313" key="3">
    <source>
        <dbReference type="EMBL" id="CAK0901091.1"/>
    </source>
</evidence>
<feature type="domain" description="DUF5710" evidence="2">
    <location>
        <begin position="189"/>
        <end position="228"/>
    </location>
</feature>
<gene>
    <name evidence="3" type="ORF">PCOR1329_LOCUS78170</name>
</gene>
<feature type="region of interest" description="Disordered" evidence="1">
    <location>
        <begin position="278"/>
        <end position="298"/>
    </location>
</feature>
<evidence type="ECO:0000313" key="4">
    <source>
        <dbReference type="Proteomes" id="UP001189429"/>
    </source>
</evidence>
<evidence type="ECO:0000256" key="1">
    <source>
        <dbReference type="SAM" id="MobiDB-lite"/>
    </source>
</evidence>
<evidence type="ECO:0000259" key="2">
    <source>
        <dbReference type="Pfam" id="PF18974"/>
    </source>
</evidence>